<dbReference type="EMBL" id="CAMKVN010000625">
    <property type="protein sequence ID" value="CAI2169804.1"/>
    <property type="molecule type" value="Genomic_DNA"/>
</dbReference>
<sequence>MSQIFAKQKEDLKWQQLFFSPNVLNTNPSQTLEVALTLRDPACKPY</sequence>
<dbReference type="AlphaFoldDB" id="A0A9W4WPS6"/>
<dbReference type="Proteomes" id="UP001153678">
    <property type="component" value="Unassembled WGS sequence"/>
</dbReference>
<protein>
    <submittedName>
        <fullName evidence="1">13942_t:CDS:1</fullName>
    </submittedName>
</protein>
<keyword evidence="2" id="KW-1185">Reference proteome</keyword>
<accession>A0A9W4WPS6</accession>
<comment type="caution">
    <text evidence="1">The sequence shown here is derived from an EMBL/GenBank/DDBJ whole genome shotgun (WGS) entry which is preliminary data.</text>
</comment>
<evidence type="ECO:0000313" key="1">
    <source>
        <dbReference type="EMBL" id="CAI2169804.1"/>
    </source>
</evidence>
<proteinExistence type="predicted"/>
<reference evidence="1" key="1">
    <citation type="submission" date="2022-08" db="EMBL/GenBank/DDBJ databases">
        <authorList>
            <person name="Kallberg Y."/>
            <person name="Tangrot J."/>
            <person name="Rosling A."/>
        </authorList>
    </citation>
    <scope>NUCLEOTIDE SEQUENCE</scope>
    <source>
        <strain evidence="1">Wild A</strain>
    </source>
</reference>
<evidence type="ECO:0000313" key="2">
    <source>
        <dbReference type="Proteomes" id="UP001153678"/>
    </source>
</evidence>
<name>A0A9W4WPS6_9GLOM</name>
<gene>
    <name evidence="1" type="ORF">FWILDA_LOCUS4265</name>
</gene>
<organism evidence="1 2">
    <name type="scientific">Funneliformis geosporum</name>
    <dbReference type="NCBI Taxonomy" id="1117311"/>
    <lineage>
        <taxon>Eukaryota</taxon>
        <taxon>Fungi</taxon>
        <taxon>Fungi incertae sedis</taxon>
        <taxon>Mucoromycota</taxon>
        <taxon>Glomeromycotina</taxon>
        <taxon>Glomeromycetes</taxon>
        <taxon>Glomerales</taxon>
        <taxon>Glomeraceae</taxon>
        <taxon>Funneliformis</taxon>
    </lineage>
</organism>